<keyword evidence="3" id="KW-1185">Reference proteome</keyword>
<dbReference type="Proteomes" id="UP000515292">
    <property type="component" value="Chromosome"/>
</dbReference>
<dbReference type="AlphaFoldDB" id="A0A7G5II58"/>
<name>A0A7G5II58_9SPHN</name>
<dbReference type="NCBIfam" id="TIGR04433">
    <property type="entry name" value="UrcA_uranyl"/>
    <property type="match status" value="1"/>
</dbReference>
<organism evidence="2 3">
    <name type="scientific">Sandaracinobacteroides saxicola</name>
    <dbReference type="NCBI Taxonomy" id="2759707"/>
    <lineage>
        <taxon>Bacteria</taxon>
        <taxon>Pseudomonadati</taxon>
        <taxon>Pseudomonadota</taxon>
        <taxon>Alphaproteobacteria</taxon>
        <taxon>Sphingomonadales</taxon>
        <taxon>Sphingosinicellaceae</taxon>
        <taxon>Sandaracinobacteroides</taxon>
    </lineage>
</organism>
<proteinExistence type="predicted"/>
<reference evidence="2 3" key="1">
    <citation type="submission" date="2020-07" db="EMBL/GenBank/DDBJ databases">
        <title>Complete genome sequence for Sandaracinobacter sp. M6.</title>
        <authorList>
            <person name="Tang Y."/>
            <person name="Liu Q."/>
            <person name="Guo Z."/>
            <person name="Lei P."/>
            <person name="Huang B."/>
        </authorList>
    </citation>
    <scope>NUCLEOTIDE SEQUENCE [LARGE SCALE GENOMIC DNA]</scope>
    <source>
        <strain evidence="2 3">M6</strain>
    </source>
</reference>
<dbReference type="RefSeq" id="WP_182296521.1">
    <property type="nucleotide sequence ID" value="NZ_CP059851.1"/>
</dbReference>
<feature type="chain" id="PRO_5028807870" evidence="1">
    <location>
        <begin position="19"/>
        <end position="102"/>
    </location>
</feature>
<protein>
    <submittedName>
        <fullName evidence="2">UrcA family protein</fullName>
    </submittedName>
</protein>
<feature type="signal peptide" evidence="1">
    <location>
        <begin position="1"/>
        <end position="18"/>
    </location>
</feature>
<gene>
    <name evidence="2" type="ORF">H3309_00595</name>
</gene>
<evidence type="ECO:0000256" key="1">
    <source>
        <dbReference type="SAM" id="SignalP"/>
    </source>
</evidence>
<evidence type="ECO:0000313" key="2">
    <source>
        <dbReference type="EMBL" id="QMW23050.1"/>
    </source>
</evidence>
<accession>A0A7G5II58</accession>
<sequence>MTSFKMMIAAVAAFGAFAAVQAEGVRSVNVETADLNLASARGVAELHGRIGVAVKAVCGKADGRDLNATADVARCRAESLRAAMQWADAVVARQGATVIASR</sequence>
<dbReference type="EMBL" id="CP059851">
    <property type="protein sequence ID" value="QMW23050.1"/>
    <property type="molecule type" value="Genomic_DNA"/>
</dbReference>
<dbReference type="KEGG" id="sand:H3309_00595"/>
<dbReference type="InterPro" id="IPR030972">
    <property type="entry name" value="UrcA_uranyl"/>
</dbReference>
<evidence type="ECO:0000313" key="3">
    <source>
        <dbReference type="Proteomes" id="UP000515292"/>
    </source>
</evidence>
<keyword evidence="1" id="KW-0732">Signal</keyword>